<reference evidence="2" key="1">
    <citation type="journal article" date="2019" name="bioRxiv">
        <title>The Genome of the Zebra Mussel, Dreissena polymorpha: A Resource for Invasive Species Research.</title>
        <authorList>
            <person name="McCartney M.A."/>
            <person name="Auch B."/>
            <person name="Kono T."/>
            <person name="Mallez S."/>
            <person name="Zhang Y."/>
            <person name="Obille A."/>
            <person name="Becker A."/>
            <person name="Abrahante J.E."/>
            <person name="Garbe J."/>
            <person name="Badalamenti J.P."/>
            <person name="Herman A."/>
            <person name="Mangelson H."/>
            <person name="Liachko I."/>
            <person name="Sullivan S."/>
            <person name="Sone E.D."/>
            <person name="Koren S."/>
            <person name="Silverstein K.A.T."/>
            <person name="Beckman K.B."/>
            <person name="Gohl D.M."/>
        </authorList>
    </citation>
    <scope>NUCLEOTIDE SEQUENCE</scope>
    <source>
        <strain evidence="2">Duluth1</strain>
        <tissue evidence="2">Whole animal</tissue>
    </source>
</reference>
<keyword evidence="1" id="KW-0732">Signal</keyword>
<comment type="caution">
    <text evidence="2">The sequence shown here is derived from an EMBL/GenBank/DDBJ whole genome shotgun (WGS) entry which is preliminary data.</text>
</comment>
<dbReference type="AlphaFoldDB" id="A0A9D4GK84"/>
<protein>
    <submittedName>
        <fullName evidence="2">Uncharacterized protein</fullName>
    </submittedName>
</protein>
<dbReference type="EMBL" id="JAIWYP010000005">
    <property type="protein sequence ID" value="KAH3818393.1"/>
    <property type="molecule type" value="Genomic_DNA"/>
</dbReference>
<dbReference type="Proteomes" id="UP000828390">
    <property type="component" value="Unassembled WGS sequence"/>
</dbReference>
<accession>A0A9D4GK84</accession>
<feature type="signal peptide" evidence="1">
    <location>
        <begin position="1"/>
        <end position="24"/>
    </location>
</feature>
<name>A0A9D4GK84_DREPO</name>
<evidence type="ECO:0000313" key="3">
    <source>
        <dbReference type="Proteomes" id="UP000828390"/>
    </source>
</evidence>
<sequence>MTIIIVRLAAFSKLFLTRCHLVTSAKQILLLGSQLQLSKKLSSARITWSETYFKSYNYLQIMLVISSD</sequence>
<evidence type="ECO:0000313" key="2">
    <source>
        <dbReference type="EMBL" id="KAH3818393.1"/>
    </source>
</evidence>
<keyword evidence="3" id="KW-1185">Reference proteome</keyword>
<proteinExistence type="predicted"/>
<reference evidence="2" key="2">
    <citation type="submission" date="2020-11" db="EMBL/GenBank/DDBJ databases">
        <authorList>
            <person name="McCartney M.A."/>
            <person name="Auch B."/>
            <person name="Kono T."/>
            <person name="Mallez S."/>
            <person name="Becker A."/>
            <person name="Gohl D.M."/>
            <person name="Silverstein K.A.T."/>
            <person name="Koren S."/>
            <person name="Bechman K.B."/>
            <person name="Herman A."/>
            <person name="Abrahante J.E."/>
            <person name="Garbe J."/>
        </authorList>
    </citation>
    <scope>NUCLEOTIDE SEQUENCE</scope>
    <source>
        <strain evidence="2">Duluth1</strain>
        <tissue evidence="2">Whole animal</tissue>
    </source>
</reference>
<gene>
    <name evidence="2" type="ORF">DPMN_120003</name>
</gene>
<feature type="chain" id="PRO_5039369611" evidence="1">
    <location>
        <begin position="25"/>
        <end position="68"/>
    </location>
</feature>
<organism evidence="2 3">
    <name type="scientific">Dreissena polymorpha</name>
    <name type="common">Zebra mussel</name>
    <name type="synonym">Mytilus polymorpha</name>
    <dbReference type="NCBI Taxonomy" id="45954"/>
    <lineage>
        <taxon>Eukaryota</taxon>
        <taxon>Metazoa</taxon>
        <taxon>Spiralia</taxon>
        <taxon>Lophotrochozoa</taxon>
        <taxon>Mollusca</taxon>
        <taxon>Bivalvia</taxon>
        <taxon>Autobranchia</taxon>
        <taxon>Heteroconchia</taxon>
        <taxon>Euheterodonta</taxon>
        <taxon>Imparidentia</taxon>
        <taxon>Neoheterodontei</taxon>
        <taxon>Myida</taxon>
        <taxon>Dreissenoidea</taxon>
        <taxon>Dreissenidae</taxon>
        <taxon>Dreissena</taxon>
    </lineage>
</organism>
<evidence type="ECO:0000256" key="1">
    <source>
        <dbReference type="SAM" id="SignalP"/>
    </source>
</evidence>